<evidence type="ECO:0000259" key="1">
    <source>
        <dbReference type="Pfam" id="PF04149"/>
    </source>
</evidence>
<evidence type="ECO:0000313" key="2">
    <source>
        <dbReference type="EMBL" id="MCP2168153.1"/>
    </source>
</evidence>
<keyword evidence="3" id="KW-1185">Reference proteome</keyword>
<feature type="domain" description="DUF397" evidence="1">
    <location>
        <begin position="6"/>
        <end position="57"/>
    </location>
</feature>
<evidence type="ECO:0000313" key="3">
    <source>
        <dbReference type="Proteomes" id="UP001206128"/>
    </source>
</evidence>
<comment type="caution">
    <text evidence="2">The sequence shown here is derived from an EMBL/GenBank/DDBJ whole genome shotgun (WGS) entry which is preliminary data.</text>
</comment>
<proteinExistence type="predicted"/>
<dbReference type="EMBL" id="JAMTCK010000012">
    <property type="protein sequence ID" value="MCP2168153.1"/>
    <property type="molecule type" value="Genomic_DNA"/>
</dbReference>
<dbReference type="Proteomes" id="UP001206128">
    <property type="component" value="Unassembled WGS sequence"/>
</dbReference>
<name>A0AAE3GIA7_9PSEU</name>
<gene>
    <name evidence="2" type="ORF">LX83_005027</name>
</gene>
<dbReference type="RefSeq" id="WP_253775710.1">
    <property type="nucleotide sequence ID" value="NZ_JAMTCK010000012.1"/>
</dbReference>
<protein>
    <recommendedName>
        <fullName evidence="1">DUF397 domain-containing protein</fullName>
    </recommendedName>
</protein>
<accession>A0AAE3GIA7</accession>
<dbReference type="Pfam" id="PF04149">
    <property type="entry name" value="DUF397"/>
    <property type="match status" value="1"/>
</dbReference>
<sequence>MSEQIVWRRSTYSVPNNDCVELARTAALAAVRDSKNPTGPMLTFGQAELVRFLGAVKAGRLDG</sequence>
<reference evidence="2" key="1">
    <citation type="submission" date="2022-06" db="EMBL/GenBank/DDBJ databases">
        <title>Genomic Encyclopedia of Archaeal and Bacterial Type Strains, Phase II (KMG-II): from individual species to whole genera.</title>
        <authorList>
            <person name="Goeker M."/>
        </authorList>
    </citation>
    <scope>NUCLEOTIDE SEQUENCE</scope>
    <source>
        <strain evidence="2">DSM 43935</strain>
    </source>
</reference>
<dbReference type="AlphaFoldDB" id="A0AAE3GIA7"/>
<dbReference type="InterPro" id="IPR007278">
    <property type="entry name" value="DUF397"/>
</dbReference>
<organism evidence="2 3">
    <name type="scientific">Goodfellowiella coeruleoviolacea</name>
    <dbReference type="NCBI Taxonomy" id="334858"/>
    <lineage>
        <taxon>Bacteria</taxon>
        <taxon>Bacillati</taxon>
        <taxon>Actinomycetota</taxon>
        <taxon>Actinomycetes</taxon>
        <taxon>Pseudonocardiales</taxon>
        <taxon>Pseudonocardiaceae</taxon>
        <taxon>Goodfellowiella</taxon>
    </lineage>
</organism>